<reference evidence="11" key="1">
    <citation type="submission" date="2019-03" db="EMBL/GenBank/DDBJ databases">
        <title>Flavobacterium sp.</title>
        <authorList>
            <person name="Kim H."/>
        </authorList>
    </citation>
    <scope>NUCLEOTIDE SEQUENCE [LARGE SCALE GENOMIC DNA]</scope>
    <source>
        <strain evidence="11">GS13</strain>
    </source>
</reference>
<evidence type="ECO:0000256" key="9">
    <source>
        <dbReference type="PROSITE-ProRule" id="PRU00742"/>
    </source>
</evidence>
<keyword evidence="7" id="KW-0378">Hydrolase</keyword>
<gene>
    <name evidence="10" type="ORF">E1750_01785</name>
</gene>
<dbReference type="PANTHER" id="PTHR43782">
    <property type="entry name" value="ARGINASE"/>
    <property type="match status" value="1"/>
</dbReference>
<dbReference type="Pfam" id="PF00491">
    <property type="entry name" value="Arginase"/>
    <property type="match status" value="1"/>
</dbReference>
<dbReference type="InterPro" id="IPR014033">
    <property type="entry name" value="Arginase"/>
</dbReference>
<dbReference type="AlphaFoldDB" id="A0A4P6YBA1"/>
<protein>
    <recommendedName>
        <fullName evidence="4">Arginase</fullName>
        <ecNumber evidence="3">3.5.3.1</ecNumber>
    </recommendedName>
</protein>
<keyword evidence="6" id="KW-0479">Metal-binding</keyword>
<evidence type="ECO:0000256" key="5">
    <source>
        <dbReference type="ARBA" id="ARBA00022503"/>
    </source>
</evidence>
<evidence type="ECO:0000256" key="2">
    <source>
        <dbReference type="ARBA" id="ARBA00005098"/>
    </source>
</evidence>
<proteinExistence type="inferred from homology"/>
<dbReference type="Proteomes" id="UP000291124">
    <property type="component" value="Chromosome"/>
</dbReference>
<dbReference type="OrthoDB" id="9788689at2"/>
<dbReference type="InterPro" id="IPR006035">
    <property type="entry name" value="Ureohydrolase"/>
</dbReference>
<dbReference type="EMBL" id="CP037933">
    <property type="protein sequence ID" value="QBN17580.1"/>
    <property type="molecule type" value="Genomic_DNA"/>
</dbReference>
<dbReference type="GO" id="GO:0030145">
    <property type="term" value="F:manganese ion binding"/>
    <property type="evidence" value="ECO:0007669"/>
    <property type="project" value="TreeGrafter"/>
</dbReference>
<accession>A0A4P6YBA1</accession>
<dbReference type="RefSeq" id="WP_133275111.1">
    <property type="nucleotide sequence ID" value="NZ_CP037933.1"/>
</dbReference>
<evidence type="ECO:0000256" key="8">
    <source>
        <dbReference type="ARBA" id="ARBA00023211"/>
    </source>
</evidence>
<dbReference type="CDD" id="cd09989">
    <property type="entry name" value="Arginase"/>
    <property type="match status" value="1"/>
</dbReference>
<sequence length="321" mass="35721">MEKAIKIIKNRSDIGAGTRGSDLGIDAIEIAAINRGSDYFNAFEYEDVKTHNESIYDKYRSSVAKRIEHVVQQCHRVCHSVKNNLEDNYFPIVLSGDHSSALGTISGIKAAYPEQTLGVIWIDAHADLHSPFTTPSGNIHGMPIAAALGEDNLYFQVNAVADDIQEHWFKLKNIGIAGPKFSADDLVYFGVRDTEDAEDAVIDKLNIRNYKVDEIRYRGLETCVNEALIKLSHCDILYLSFDVDSMDCDLISFGTGTPVSRGFDQYEIIEIINQIITTKKVVCIELVEVNPLLDTKGNKMAETAFQVLETITETLISPIEV</sequence>
<name>A0A4P6YBA1_9FLAO</name>
<evidence type="ECO:0000256" key="7">
    <source>
        <dbReference type="ARBA" id="ARBA00022801"/>
    </source>
</evidence>
<dbReference type="GO" id="GO:0005829">
    <property type="term" value="C:cytosol"/>
    <property type="evidence" value="ECO:0007669"/>
    <property type="project" value="TreeGrafter"/>
</dbReference>
<keyword evidence="5" id="KW-0056">Arginine metabolism</keyword>
<comment type="cofactor">
    <cofactor evidence="1">
        <name>Mn(2+)</name>
        <dbReference type="ChEBI" id="CHEBI:29035"/>
    </cofactor>
</comment>
<dbReference type="GO" id="GO:0006525">
    <property type="term" value="P:arginine metabolic process"/>
    <property type="evidence" value="ECO:0007669"/>
    <property type="project" value="UniProtKB-KW"/>
</dbReference>
<dbReference type="GO" id="GO:0004053">
    <property type="term" value="F:arginase activity"/>
    <property type="evidence" value="ECO:0007669"/>
    <property type="project" value="UniProtKB-EC"/>
</dbReference>
<dbReference type="InterPro" id="IPR023696">
    <property type="entry name" value="Ureohydrolase_dom_sf"/>
</dbReference>
<evidence type="ECO:0000313" key="10">
    <source>
        <dbReference type="EMBL" id="QBN17580.1"/>
    </source>
</evidence>
<evidence type="ECO:0000256" key="6">
    <source>
        <dbReference type="ARBA" id="ARBA00022723"/>
    </source>
</evidence>
<dbReference type="Gene3D" id="3.40.800.10">
    <property type="entry name" value="Ureohydrolase domain"/>
    <property type="match status" value="1"/>
</dbReference>
<comment type="pathway">
    <text evidence="2">Nitrogen metabolism; urea cycle; L-ornithine and urea from L-arginine: step 1/1.</text>
</comment>
<dbReference type="PANTHER" id="PTHR43782:SF3">
    <property type="entry name" value="ARGINASE"/>
    <property type="match status" value="1"/>
</dbReference>
<dbReference type="PRINTS" id="PR00116">
    <property type="entry name" value="ARGINASE"/>
</dbReference>
<comment type="similarity">
    <text evidence="9">Belongs to the arginase family.</text>
</comment>
<dbReference type="EC" id="3.5.3.1" evidence="3"/>
<evidence type="ECO:0000256" key="4">
    <source>
        <dbReference type="ARBA" id="ARBA00018123"/>
    </source>
</evidence>
<evidence type="ECO:0000313" key="11">
    <source>
        <dbReference type="Proteomes" id="UP000291124"/>
    </source>
</evidence>
<evidence type="ECO:0000256" key="1">
    <source>
        <dbReference type="ARBA" id="ARBA00001936"/>
    </source>
</evidence>
<keyword evidence="11" id="KW-1185">Reference proteome</keyword>
<keyword evidence="8" id="KW-0464">Manganese</keyword>
<dbReference type="PROSITE" id="PS51409">
    <property type="entry name" value="ARGINASE_2"/>
    <property type="match status" value="1"/>
</dbReference>
<dbReference type="KEGG" id="fnk:E1750_01785"/>
<organism evidence="10 11">
    <name type="scientific">Flavobacterium nackdongense</name>
    <dbReference type="NCBI Taxonomy" id="2547394"/>
    <lineage>
        <taxon>Bacteria</taxon>
        <taxon>Pseudomonadati</taxon>
        <taxon>Bacteroidota</taxon>
        <taxon>Flavobacteriia</taxon>
        <taxon>Flavobacteriales</taxon>
        <taxon>Flavobacteriaceae</taxon>
        <taxon>Flavobacterium</taxon>
    </lineage>
</organism>
<evidence type="ECO:0000256" key="3">
    <source>
        <dbReference type="ARBA" id="ARBA00012168"/>
    </source>
</evidence>
<dbReference type="SUPFAM" id="SSF52768">
    <property type="entry name" value="Arginase/deacetylase"/>
    <property type="match status" value="1"/>
</dbReference>